<keyword evidence="9" id="KW-1185">Reference proteome</keyword>
<dbReference type="InterPro" id="IPR003370">
    <property type="entry name" value="Chromate_transpt"/>
</dbReference>
<dbReference type="NCBIfam" id="TIGR00937">
    <property type="entry name" value="2A51"/>
    <property type="match status" value="1"/>
</dbReference>
<accession>I0WI26</accession>
<feature type="transmembrane region" description="Helical" evidence="7">
    <location>
        <begin position="114"/>
        <end position="131"/>
    </location>
</feature>
<dbReference type="GO" id="GO:0005886">
    <property type="term" value="C:plasma membrane"/>
    <property type="evidence" value="ECO:0007669"/>
    <property type="project" value="UniProtKB-SubCell"/>
</dbReference>
<gene>
    <name evidence="8" type="ORF">W5A_03829</name>
</gene>
<dbReference type="STRING" id="946077.W5A_03829"/>
<evidence type="ECO:0000313" key="9">
    <source>
        <dbReference type="Proteomes" id="UP000005938"/>
    </source>
</evidence>
<feature type="transmembrane region" description="Helical" evidence="7">
    <location>
        <begin position="208"/>
        <end position="229"/>
    </location>
</feature>
<proteinExistence type="inferred from homology"/>
<dbReference type="EMBL" id="AJJU01000003">
    <property type="protein sequence ID" value="EID76042.1"/>
    <property type="molecule type" value="Genomic_DNA"/>
</dbReference>
<reference evidence="8 9" key="1">
    <citation type="journal article" date="2012" name="J. Bacteriol.">
        <title>Genome Sequence of the Halotolerant Bacterium Imtechella halotolerans K1T.</title>
        <authorList>
            <person name="Kumar S."/>
            <person name="Vikram S."/>
            <person name="Subramanian S."/>
            <person name="Raghava G.P."/>
            <person name="Pinnaka A.K."/>
        </authorList>
    </citation>
    <scope>NUCLEOTIDE SEQUENCE [LARGE SCALE GENOMIC DNA]</scope>
    <source>
        <strain evidence="8 9">K1</strain>
    </source>
</reference>
<feature type="transmembrane region" description="Helical" evidence="7">
    <location>
        <begin position="307"/>
        <end position="327"/>
    </location>
</feature>
<evidence type="ECO:0000256" key="3">
    <source>
        <dbReference type="ARBA" id="ARBA00022475"/>
    </source>
</evidence>
<dbReference type="PATRIC" id="fig|946077.3.peg.778"/>
<name>I0WI26_9FLAO</name>
<dbReference type="RefSeq" id="WP_008237628.1">
    <property type="nucleotide sequence ID" value="NZ_AJJU01000003.1"/>
</dbReference>
<evidence type="ECO:0000256" key="7">
    <source>
        <dbReference type="SAM" id="Phobius"/>
    </source>
</evidence>
<feature type="transmembrane region" description="Helical" evidence="7">
    <location>
        <begin position="80"/>
        <end position="102"/>
    </location>
</feature>
<evidence type="ECO:0000256" key="2">
    <source>
        <dbReference type="ARBA" id="ARBA00005262"/>
    </source>
</evidence>
<dbReference type="GO" id="GO:0015109">
    <property type="term" value="F:chromate transmembrane transporter activity"/>
    <property type="evidence" value="ECO:0007669"/>
    <property type="project" value="InterPro"/>
</dbReference>
<dbReference type="InterPro" id="IPR014047">
    <property type="entry name" value="Chr_Tranpt_l_chain"/>
</dbReference>
<comment type="caution">
    <text evidence="8">The sequence shown here is derived from an EMBL/GenBank/DDBJ whole genome shotgun (WGS) entry which is preliminary data.</text>
</comment>
<keyword evidence="3" id="KW-1003">Cell membrane</keyword>
<evidence type="ECO:0000256" key="4">
    <source>
        <dbReference type="ARBA" id="ARBA00022692"/>
    </source>
</evidence>
<dbReference type="eggNOG" id="COG2059">
    <property type="taxonomic scope" value="Bacteria"/>
</dbReference>
<organism evidence="8 9">
    <name type="scientific">Imtechella halotolerans K1</name>
    <dbReference type="NCBI Taxonomy" id="946077"/>
    <lineage>
        <taxon>Bacteria</taxon>
        <taxon>Pseudomonadati</taxon>
        <taxon>Bacteroidota</taxon>
        <taxon>Flavobacteriia</taxon>
        <taxon>Flavobacteriales</taxon>
        <taxon>Flavobacteriaceae</taxon>
        <taxon>Imtechella</taxon>
    </lineage>
</organism>
<dbReference type="PIRSF" id="PIRSF004810">
    <property type="entry name" value="ChrA"/>
    <property type="match status" value="1"/>
</dbReference>
<feature type="transmembrane region" description="Helical" evidence="7">
    <location>
        <begin position="353"/>
        <end position="371"/>
    </location>
</feature>
<evidence type="ECO:0000256" key="5">
    <source>
        <dbReference type="ARBA" id="ARBA00022989"/>
    </source>
</evidence>
<evidence type="ECO:0000256" key="1">
    <source>
        <dbReference type="ARBA" id="ARBA00004651"/>
    </source>
</evidence>
<feature type="transmembrane region" description="Helical" evidence="7">
    <location>
        <begin position="161"/>
        <end position="177"/>
    </location>
</feature>
<dbReference type="Proteomes" id="UP000005938">
    <property type="component" value="Unassembled WGS sequence"/>
</dbReference>
<feature type="transmembrane region" description="Helical" evidence="7">
    <location>
        <begin position="138"/>
        <end position="155"/>
    </location>
</feature>
<evidence type="ECO:0000256" key="6">
    <source>
        <dbReference type="ARBA" id="ARBA00023136"/>
    </source>
</evidence>
<evidence type="ECO:0000313" key="8">
    <source>
        <dbReference type="EMBL" id="EID76042.1"/>
    </source>
</evidence>
<sequence>MTEKQKLSEIASVFFKLGSIAFGGPAVHIAMMEEEVVVKRKWMSRSHFLDLIGVTNLIPGPNSTEMTMHCGYQRAGWKGLVVAGVSFIFPAIFITAIIAWLYLQYGQLPQVRPFVYGIKPAVVVIVLLAAWKLGAKAIKSRILFVFGVIALSFSLLGGNEIVALFGVGLLGLIWFLIARTKNTFGSLIPFSVVLNLATQLTPLKIFGIFSKIGVLLYGSGYVLFAFLEAELVTKGYLTSQVLIDAIAVGQFTPGPVLSTATFIGWQLHGFPGALAATVGIFIPSFLLVFITYPFVSKIRSSKVISAFLDAVNVAAIALIASVGLSMFKDSVTDWRTFTILVGSFLMVKFVQKLNSMYLIIGGSFLGYVLSYF</sequence>
<comment type="similarity">
    <text evidence="2">Belongs to the chromate ion transporter (CHR) (TC 2.A.51) family.</text>
</comment>
<keyword evidence="6 7" id="KW-0472">Membrane</keyword>
<comment type="subcellular location">
    <subcellularLocation>
        <location evidence="1">Cell membrane</location>
        <topology evidence="1">Multi-pass membrane protein</topology>
    </subcellularLocation>
</comment>
<dbReference type="PANTHER" id="PTHR33567:SF3">
    <property type="entry name" value="CHROMATE ION TRANSPORTER (EUROFUNG)"/>
    <property type="match status" value="1"/>
</dbReference>
<dbReference type="Pfam" id="PF02417">
    <property type="entry name" value="Chromate_transp"/>
    <property type="match status" value="2"/>
</dbReference>
<feature type="transmembrane region" description="Helical" evidence="7">
    <location>
        <begin position="273"/>
        <end position="295"/>
    </location>
</feature>
<dbReference type="PANTHER" id="PTHR33567">
    <property type="entry name" value="CHROMATE ION TRANSPORTER (EUROFUNG)"/>
    <property type="match status" value="1"/>
</dbReference>
<dbReference type="OrthoDB" id="9788907at2"/>
<keyword evidence="5 7" id="KW-1133">Transmembrane helix</keyword>
<keyword evidence="4 7" id="KW-0812">Transmembrane</keyword>
<dbReference type="AlphaFoldDB" id="I0WI26"/>
<protein>
    <submittedName>
        <fullName evidence="8">Chromate transporter</fullName>
    </submittedName>
</protein>